<name>A0A4P9C5F2_EUBML</name>
<keyword evidence="8 11" id="KW-0411">Iron-sulfur</keyword>
<evidence type="ECO:0000256" key="12">
    <source>
        <dbReference type="RuleBase" id="RU366059"/>
    </source>
</evidence>
<dbReference type="PANTHER" id="PTHR30182:SF12">
    <property type="entry name" value="L-SERINE DEHYDRATASE, BETA CHAIN-RELATED"/>
    <property type="match status" value="1"/>
</dbReference>
<dbReference type="InterPro" id="IPR004643">
    <property type="entry name" value="Fe-S_L-Ser_bsu"/>
</dbReference>
<dbReference type="GO" id="GO:0006094">
    <property type="term" value="P:gluconeogenesis"/>
    <property type="evidence" value="ECO:0007669"/>
    <property type="project" value="UniProtKB-UniRule"/>
</dbReference>
<dbReference type="InterPro" id="IPR051318">
    <property type="entry name" value="Fe-S_L-Ser"/>
</dbReference>
<evidence type="ECO:0000256" key="4">
    <source>
        <dbReference type="ARBA" id="ARBA00022432"/>
    </source>
</evidence>
<keyword evidence="6 11" id="KW-0479">Metal-binding</keyword>
<evidence type="ECO:0000256" key="6">
    <source>
        <dbReference type="ARBA" id="ARBA00022723"/>
    </source>
</evidence>
<dbReference type="GO" id="GO:0046872">
    <property type="term" value="F:metal ion binding"/>
    <property type="evidence" value="ECO:0007669"/>
    <property type="project" value="UniProtKB-UniRule"/>
</dbReference>
<evidence type="ECO:0000256" key="10">
    <source>
        <dbReference type="ARBA" id="ARBA00049406"/>
    </source>
</evidence>
<dbReference type="PANTHER" id="PTHR30182">
    <property type="entry name" value="L-SERINE DEHYDRATASE"/>
    <property type="match status" value="1"/>
</dbReference>
<comment type="cofactor">
    <cofactor evidence="1 12">
        <name>[4Fe-4S] cluster</name>
        <dbReference type="ChEBI" id="CHEBI:49883"/>
    </cofactor>
</comment>
<evidence type="ECO:0000256" key="1">
    <source>
        <dbReference type="ARBA" id="ARBA00001966"/>
    </source>
</evidence>
<dbReference type="GO" id="GO:0003941">
    <property type="term" value="F:L-serine ammonia-lyase activity"/>
    <property type="evidence" value="ECO:0007669"/>
    <property type="project" value="UniProtKB-UniRule"/>
</dbReference>
<evidence type="ECO:0000256" key="3">
    <source>
        <dbReference type="ARBA" id="ARBA00008636"/>
    </source>
</evidence>
<dbReference type="AlphaFoldDB" id="A0A4P9C5F2"/>
<comment type="similarity">
    <text evidence="3 11 12">Belongs to the iron-sulfur dependent L-serine dehydratase family.</text>
</comment>
<dbReference type="SUPFAM" id="SSF143548">
    <property type="entry name" value="Serine metabolism enzymes domain"/>
    <property type="match status" value="1"/>
</dbReference>
<keyword evidence="5 11" id="KW-0004">4Fe-4S</keyword>
<evidence type="ECO:0000313" key="14">
    <source>
        <dbReference type="EMBL" id="QCT69782.1"/>
    </source>
</evidence>
<dbReference type="InterPro" id="IPR002912">
    <property type="entry name" value="ACT_dom"/>
</dbReference>
<dbReference type="RefSeq" id="WP_096919297.1">
    <property type="nucleotide sequence ID" value="NZ_CP029487.1"/>
</dbReference>
<dbReference type="Gene3D" id="3.30.1330.90">
    <property type="entry name" value="D-3-phosphoglycerate dehydrogenase, domain 3"/>
    <property type="match status" value="1"/>
</dbReference>
<dbReference type="InterPro" id="IPR029009">
    <property type="entry name" value="ASB_dom_sf"/>
</dbReference>
<organism evidence="14 15">
    <name type="scientific">Eubacterium maltosivorans</name>
    <dbReference type="NCBI Taxonomy" id="2041044"/>
    <lineage>
        <taxon>Bacteria</taxon>
        <taxon>Bacillati</taxon>
        <taxon>Bacillota</taxon>
        <taxon>Clostridia</taxon>
        <taxon>Eubacteriales</taxon>
        <taxon>Eubacteriaceae</taxon>
        <taxon>Eubacterium</taxon>
    </lineage>
</organism>
<protein>
    <recommendedName>
        <fullName evidence="11">L-serine deaminase</fullName>
    </recommendedName>
</protein>
<dbReference type="GO" id="GO:0051539">
    <property type="term" value="F:4 iron, 4 sulfur cluster binding"/>
    <property type="evidence" value="ECO:0007669"/>
    <property type="project" value="UniProtKB-UniRule"/>
</dbReference>
<feature type="domain" description="ACT" evidence="13">
    <location>
        <begin position="150"/>
        <end position="222"/>
    </location>
</feature>
<dbReference type="Proteomes" id="UP000218387">
    <property type="component" value="Chromosome"/>
</dbReference>
<evidence type="ECO:0000256" key="8">
    <source>
        <dbReference type="ARBA" id="ARBA00023014"/>
    </source>
</evidence>
<dbReference type="CDD" id="cd04903">
    <property type="entry name" value="ACT_LSD"/>
    <property type="match status" value="1"/>
</dbReference>
<keyword evidence="4 11" id="KW-0312">Gluconeogenesis</keyword>
<evidence type="ECO:0000313" key="15">
    <source>
        <dbReference type="Proteomes" id="UP000218387"/>
    </source>
</evidence>
<dbReference type="Gene3D" id="3.30.70.260">
    <property type="match status" value="1"/>
</dbReference>
<dbReference type="Pfam" id="PF01842">
    <property type="entry name" value="ACT"/>
    <property type="match status" value="1"/>
</dbReference>
<evidence type="ECO:0000256" key="7">
    <source>
        <dbReference type="ARBA" id="ARBA00023004"/>
    </source>
</evidence>
<dbReference type="UniPathway" id="UPA00138"/>
<dbReference type="PIRSF" id="PIRSF036692">
    <property type="entry name" value="SDH_B"/>
    <property type="match status" value="1"/>
</dbReference>
<dbReference type="SUPFAM" id="SSF55021">
    <property type="entry name" value="ACT-like"/>
    <property type="match status" value="1"/>
</dbReference>
<dbReference type="InterPro" id="IPR045865">
    <property type="entry name" value="ACT-like_dom_sf"/>
</dbReference>
<dbReference type="PROSITE" id="PS51671">
    <property type="entry name" value="ACT"/>
    <property type="match status" value="1"/>
</dbReference>
<dbReference type="Pfam" id="PF03315">
    <property type="entry name" value="SDH_beta"/>
    <property type="match status" value="1"/>
</dbReference>
<accession>A0A4P9C5F2</accession>
<dbReference type="EMBL" id="CP029487">
    <property type="protein sequence ID" value="QCT69782.1"/>
    <property type="molecule type" value="Genomic_DNA"/>
</dbReference>
<comment type="catalytic activity">
    <reaction evidence="10 11 12">
        <text>L-serine = pyruvate + NH4(+)</text>
        <dbReference type="Rhea" id="RHEA:19169"/>
        <dbReference type="ChEBI" id="CHEBI:15361"/>
        <dbReference type="ChEBI" id="CHEBI:28938"/>
        <dbReference type="ChEBI" id="CHEBI:33384"/>
        <dbReference type="EC" id="4.3.1.17"/>
    </reaction>
</comment>
<keyword evidence="15" id="KW-1185">Reference proteome</keyword>
<dbReference type="NCBIfam" id="TIGR00719">
    <property type="entry name" value="sda_beta"/>
    <property type="match status" value="1"/>
</dbReference>
<keyword evidence="7 11" id="KW-0408">Iron</keyword>
<evidence type="ECO:0000259" key="13">
    <source>
        <dbReference type="PROSITE" id="PS51671"/>
    </source>
</evidence>
<sequence length="222" mass="24345">MKELSVFDIIGPNMIGPSSSHTAGALRIALLARKMVKETIRKVDFVLYGSFARTYRGHGTDKALVAGILGFGTEDYRIRDSFEYARKAGLEYRFIANTEKKDIHPNTVAITITDIEGQTTVVVGESVGGGAAVIREINGVEIALSGEYNTILVKQRDKPGVLAHITRCLSDCQINIAFTKLYREKKGEIAYTIIETDEEITGEVIAAIEASENIFSATRIEL</sequence>
<evidence type="ECO:0000256" key="2">
    <source>
        <dbReference type="ARBA" id="ARBA00004742"/>
    </source>
</evidence>
<proteinExistence type="inferred from homology"/>
<comment type="pathway">
    <text evidence="2 11">Carbohydrate biosynthesis; gluconeogenesis.</text>
</comment>
<keyword evidence="9 11" id="KW-0456">Lyase</keyword>
<gene>
    <name evidence="14" type="primary">sdaAB</name>
    <name evidence="14" type="ORF">CPZ25_000180</name>
</gene>
<evidence type="ECO:0000256" key="9">
    <source>
        <dbReference type="ARBA" id="ARBA00023239"/>
    </source>
</evidence>
<evidence type="ECO:0000256" key="5">
    <source>
        <dbReference type="ARBA" id="ARBA00022485"/>
    </source>
</evidence>
<dbReference type="KEGG" id="emt:CPZ25_000180"/>
<reference evidence="14 15" key="1">
    <citation type="submission" date="2018-05" db="EMBL/GenBank/DDBJ databases">
        <title>Genome comparison of Eubacterium sp.</title>
        <authorList>
            <person name="Feng Y."/>
            <person name="Sanchez-Andrea I."/>
            <person name="Stams A.J.M."/>
            <person name="De Vos W.M."/>
        </authorList>
    </citation>
    <scope>NUCLEOTIDE SEQUENCE [LARGE SCALE GENOMIC DNA]</scope>
    <source>
        <strain evidence="14 15">YI</strain>
    </source>
</reference>
<dbReference type="InterPro" id="IPR005131">
    <property type="entry name" value="Ser_deHydtase_bsu"/>
</dbReference>
<evidence type="ECO:0000256" key="11">
    <source>
        <dbReference type="PIRNR" id="PIRNR036692"/>
    </source>
</evidence>